<dbReference type="PANTHER" id="PTHR24027:SF438">
    <property type="entry name" value="CADHERIN 23"/>
    <property type="match status" value="1"/>
</dbReference>
<sequence length="2237" mass="251682">MDVEANDSCGNETNIHYSLSKVGSVKEPFRIDEQSGKICLDSILDYEQCTIYQLHVYAHDANGRSSRALVNVHVEDVNDNAPVFHPDQYNVSVREDIEIGHLLVLVSANDADSGINGKVHYRFATEESDIFRLEAKSGGLHVQNKFSRKNYNLRIEAIDGKGLISEKKAAVHINIINSSINVPQFTNTLYKFDVLEETLPGIEIGQVEAEGPFPISYKIYSGDPDHFFSIDAKSGQIGVAQYLDADKWEQLLINIEASMMDNAINHTQVIIKLIDTNDNDPVFEMDKVESFIYENHPVHQPFFAVQAYDKDRGKNGEVIYSLLQSKPECPVSIQPLTGELTLRDILDFESINTYHLVIEARDQGVPSRSSNITVILNVLDVNDNRPEFSEQLYSAEISEDIQLMTDILTVQAKDLDSEENGKISYQLSEANHDFGIHKVAGNIFVKAALDRERIAEYHLHVIASDHGKPELSSQTIVHIKILDINDNSPSCPTRNSFIITDNTDIDEAFDRIIATDSDDGINGSLVYRLQVDDVNFAIRHDGELIVKKKLSQRDYRKESRLTVIVQDRNGDSQARSTICPIRITAEKMDSKVKFLEPVDRVINKLTSPLDISNNFEIWNNTLRTSSHFNVTTIKNSHTLTVIAADNDGREKQITFAIRFSDLEVPYPDNKAIVIRISKTAPVGSQLMTLGNGKDSGIFWHLENETDVFYLDSITSVLYLTRSFRWIDDKSYLLKVRKWNQSDYDQAEQHSIYIEVEPTDIHWPRFYDCPKFFTVKENEPTGSVIGKVYAKGADEGAARQLSYSIVRGSTDLFSIDPDSGDILLIRPLHWEQDLSLFLVVEAEDKYQDIIKHSHCVVIINIEDINDHEPKFLSSSTIIIDDDFVAGDIIHHVVAIDNDANDNAKITYTLCKDDMDDDTFDIHPNTGALVLKQLFSGERKLRIRANDNGKPAKYAEMDITVKTDSSHRRWKYFHQRNFSITLNSSTGPGTVVYDFFENRNGWPKLKLFSYFVSEDDILQLLDDGKLVLLREITPQNCDWLVIATKEDGLVDWATIHLNIIGFNQFPPRIAPSSCGNLTIRENISAKHLTRIYAWDQDQGSGGEIFYKIVAGNENSAFFLNSSTGLLSCRELDHEEQSHYFLVITAEDQGIPKRADTCTLWITVIDENDNVPIFNDNIPRLIEIDDSVRVGDILERYFSTILHPEIFFAFFVDRLSATDHDKGANGEIIYSIVSDNSGLLDVRTDTGEIVFARDHLTSYSEYTIKVRAEDRGISRVLASELDIQLRLVRSRPQSKLNEPQFLSAQYFGFINEGEQRGQFVLQVQSSDRLTEDAPLAYSIVSGNRDSAFDIDDNGRIVTAQELDHEIESYYILKVIGTGNVKITPETDVHIRVINTNDNVPSFPILKPRKVPESATYGTLIATVIATDVDADTQLQYSILSSGDNDLFEIDPFTGKIFLVKNLDYETNKEHIIHVQVTDGENTSGAKLQIIVEDVNDNAPQFEEQFYLINIERDIELDSKIARIRANDRDTGAAGAVHYELAMNNMMTNFRIDHKTGDLSVAAKLKDRTTYYLKVYAFDGGKPQLSSVVVVQINIGNENYDRKSIHFTKTSFSFTIPENTLPFTEFGKLTLMDDLPTDILLRIQDSEVAKIFGISRNGSLFLKYSIDADFRNKFQFHVIASSLHAAYNASVKVDVSVTDLNDNAPYFIDKINEITISEATAANDVLARFAATDIDSGDNGRVSYQLLSGNDREMFGLNTSSGVLYLARNVNIEEIDDIIDKFNHLLIAAIDNGTPARWNWTSVLIHFNFDSSSATAPFFVVSQYETSVFENLPKGSIVFRSTAVNKFGLHGDDWIYTLINNTEVFACSRNTGHIILVKSLDFETESEYEFMLNVKDGKNRSATVAIHIRILGIDEYPPVFRKTNYIFQIPRNLQIGESIGVIEATDEDLGVDGVIQYEMRGNAARYLRVNPTTGQIVLSHELPYRTTSNVTYDEFVIFASSSAKQSSRTKVIVQIGDFSPLDVLSVPKTFMITQILTVGSLLLLFVLLITLILLVYSVSRGNIAVVNDLNRSSSDFEQERQLTPFPSSPYNPSSPLNRLINTSTKCLPKPLLETQVGNHSVTHSMPDSGIDPDELSVASSVTDYLNQVGVTPNKYFDSNQSSSREPTGYKDDMHNDPEINDLIYAKVDEILSPASRMNACFTSNSSINISSFSANAVNSNPPVPTFRPLSELLLNMKKQRH</sequence>
<dbReference type="InterPro" id="IPR039808">
    <property type="entry name" value="Cadherin"/>
</dbReference>
<dbReference type="FunFam" id="2.60.40.60:FF:000015">
    <property type="entry name" value="FAT atypical cadherin 1"/>
    <property type="match status" value="1"/>
</dbReference>
<reference evidence="16" key="1">
    <citation type="submission" date="2022-11" db="UniProtKB">
        <authorList>
            <consortium name="WormBaseParasite"/>
        </authorList>
    </citation>
    <scope>IDENTIFICATION</scope>
</reference>
<dbReference type="FunFam" id="2.60.40.60:FF:000035">
    <property type="entry name" value="Protocadherin Fat 3"/>
    <property type="match status" value="1"/>
</dbReference>
<feature type="domain" description="Cadherin" evidence="14">
    <location>
        <begin position="1816"/>
        <end position="1916"/>
    </location>
</feature>
<dbReference type="SUPFAM" id="SSF49313">
    <property type="entry name" value="Cadherin-like"/>
    <property type="match status" value="17"/>
</dbReference>
<feature type="domain" description="Cadherin" evidence="14">
    <location>
        <begin position="1604"/>
        <end position="1703"/>
    </location>
</feature>
<name>A0A915PM28_9BILA</name>
<feature type="domain" description="Cadherin" evidence="14">
    <location>
        <begin position="766"/>
        <end position="870"/>
    </location>
</feature>
<feature type="domain" description="Cadherin" evidence="14">
    <location>
        <begin position="1704"/>
        <end position="1815"/>
    </location>
</feature>
<dbReference type="GO" id="GO:0016342">
    <property type="term" value="C:catenin complex"/>
    <property type="evidence" value="ECO:0007669"/>
    <property type="project" value="TreeGrafter"/>
</dbReference>
<evidence type="ECO:0000256" key="10">
    <source>
        <dbReference type="ARBA" id="ARBA00023180"/>
    </source>
</evidence>
<evidence type="ECO:0000256" key="5">
    <source>
        <dbReference type="ARBA" id="ARBA00022837"/>
    </source>
</evidence>
<feature type="domain" description="Cadherin" evidence="14">
    <location>
        <begin position="1299"/>
        <end position="1399"/>
    </location>
</feature>
<organism evidence="15 16">
    <name type="scientific">Setaria digitata</name>
    <dbReference type="NCBI Taxonomy" id="48799"/>
    <lineage>
        <taxon>Eukaryota</taxon>
        <taxon>Metazoa</taxon>
        <taxon>Ecdysozoa</taxon>
        <taxon>Nematoda</taxon>
        <taxon>Chromadorea</taxon>
        <taxon>Rhabditida</taxon>
        <taxon>Spirurina</taxon>
        <taxon>Spiruromorpha</taxon>
        <taxon>Filarioidea</taxon>
        <taxon>Setariidae</taxon>
        <taxon>Setaria</taxon>
    </lineage>
</organism>
<dbReference type="GO" id="GO:0008013">
    <property type="term" value="F:beta-catenin binding"/>
    <property type="evidence" value="ECO:0007669"/>
    <property type="project" value="TreeGrafter"/>
</dbReference>
<feature type="domain" description="Cadherin" evidence="14">
    <location>
        <begin position="389"/>
        <end position="491"/>
    </location>
</feature>
<feature type="domain" description="Cadherin" evidence="14">
    <location>
        <begin position="85"/>
        <end position="185"/>
    </location>
</feature>
<protein>
    <submittedName>
        <fullName evidence="16">Cadherin domain-containing protein</fullName>
    </submittedName>
</protein>
<dbReference type="PROSITE" id="PS00232">
    <property type="entry name" value="CADHERIN_1"/>
    <property type="match status" value="7"/>
</dbReference>
<feature type="domain" description="Cadherin" evidence="14">
    <location>
        <begin position="870"/>
        <end position="1003"/>
    </location>
</feature>
<evidence type="ECO:0000256" key="13">
    <source>
        <dbReference type="SAM" id="Phobius"/>
    </source>
</evidence>
<dbReference type="WBParaSite" id="sdigi.contig149.g5260.t1">
    <property type="protein sequence ID" value="sdigi.contig149.g5260.t1"/>
    <property type="gene ID" value="sdigi.contig149.g5260"/>
</dbReference>
<dbReference type="Proteomes" id="UP000887581">
    <property type="component" value="Unplaced"/>
</dbReference>
<evidence type="ECO:0000256" key="4">
    <source>
        <dbReference type="ARBA" id="ARBA00022737"/>
    </source>
</evidence>
<keyword evidence="4" id="KW-0677">Repeat</keyword>
<keyword evidence="6" id="KW-0130">Cell adhesion</keyword>
<dbReference type="CDD" id="cd11304">
    <property type="entry name" value="Cadherin_repeat"/>
    <property type="match status" value="17"/>
</dbReference>
<dbReference type="GO" id="GO:0007156">
    <property type="term" value="P:homophilic cell adhesion via plasma membrane adhesion molecules"/>
    <property type="evidence" value="ECO:0007669"/>
    <property type="project" value="InterPro"/>
</dbReference>
<feature type="domain" description="Cadherin" evidence="14">
    <location>
        <begin position="1399"/>
        <end position="1498"/>
    </location>
</feature>
<dbReference type="GO" id="GO:0001736">
    <property type="term" value="P:establishment of planar polarity"/>
    <property type="evidence" value="ECO:0007669"/>
    <property type="project" value="UniProtKB-ARBA"/>
</dbReference>
<keyword evidence="8 13" id="KW-0472">Membrane</keyword>
<evidence type="ECO:0000256" key="6">
    <source>
        <dbReference type="ARBA" id="ARBA00022889"/>
    </source>
</evidence>
<dbReference type="FunFam" id="2.60.40.60:FF:000020">
    <property type="entry name" value="Dachsous cadherin-related 1b"/>
    <property type="match status" value="1"/>
</dbReference>
<dbReference type="PROSITE" id="PS50268">
    <property type="entry name" value="CADHERIN_2"/>
    <property type="match status" value="17"/>
</dbReference>
<dbReference type="PANTHER" id="PTHR24027">
    <property type="entry name" value="CADHERIN-23"/>
    <property type="match status" value="1"/>
</dbReference>
<feature type="domain" description="Cadherin" evidence="14">
    <location>
        <begin position="1499"/>
        <end position="1603"/>
    </location>
</feature>
<evidence type="ECO:0000256" key="2">
    <source>
        <dbReference type="ARBA" id="ARBA00022536"/>
    </source>
</evidence>
<feature type="domain" description="Cadherin" evidence="14">
    <location>
        <begin position="7"/>
        <end position="84"/>
    </location>
</feature>
<feature type="domain" description="Cadherin" evidence="14">
    <location>
        <begin position="1076"/>
        <end position="1171"/>
    </location>
</feature>
<feature type="domain" description="Cadherin" evidence="14">
    <location>
        <begin position="1209"/>
        <end position="1298"/>
    </location>
</feature>
<dbReference type="GO" id="GO:0007411">
    <property type="term" value="P:axon guidance"/>
    <property type="evidence" value="ECO:0007669"/>
    <property type="project" value="UniProtKB-ARBA"/>
</dbReference>
<evidence type="ECO:0000256" key="9">
    <source>
        <dbReference type="ARBA" id="ARBA00023157"/>
    </source>
</evidence>
<dbReference type="InterPro" id="IPR002126">
    <property type="entry name" value="Cadherin-like_dom"/>
</dbReference>
<dbReference type="GO" id="GO:0005509">
    <property type="term" value="F:calcium ion binding"/>
    <property type="evidence" value="ECO:0007669"/>
    <property type="project" value="UniProtKB-UniRule"/>
</dbReference>
<keyword evidence="5 11" id="KW-0106">Calcium</keyword>
<evidence type="ECO:0000256" key="12">
    <source>
        <dbReference type="SAM" id="MobiDB-lite"/>
    </source>
</evidence>
<evidence type="ECO:0000313" key="16">
    <source>
        <dbReference type="WBParaSite" id="sdigi.contig149.g5260.t1"/>
    </source>
</evidence>
<dbReference type="Pfam" id="PF00028">
    <property type="entry name" value="Cadherin"/>
    <property type="match status" value="13"/>
</dbReference>
<dbReference type="Gene3D" id="2.60.40.60">
    <property type="entry name" value="Cadherins"/>
    <property type="match status" value="17"/>
</dbReference>
<dbReference type="FunFam" id="2.60.40.60:FF:000116">
    <property type="entry name" value="Dachsous cadherin-related 2"/>
    <property type="match status" value="1"/>
</dbReference>
<dbReference type="PRINTS" id="PR00205">
    <property type="entry name" value="CADHERIN"/>
</dbReference>
<feature type="compositionally biased region" description="Polar residues" evidence="12">
    <location>
        <begin position="2149"/>
        <end position="2161"/>
    </location>
</feature>
<feature type="domain" description="Cadherin" evidence="14">
    <location>
        <begin position="186"/>
        <end position="283"/>
    </location>
</feature>
<keyword evidence="3 13" id="KW-0812">Transmembrane</keyword>
<evidence type="ECO:0000256" key="11">
    <source>
        <dbReference type="PROSITE-ProRule" id="PRU00043"/>
    </source>
</evidence>
<keyword evidence="9" id="KW-1015">Disulfide bond</keyword>
<evidence type="ECO:0000313" key="15">
    <source>
        <dbReference type="Proteomes" id="UP000887581"/>
    </source>
</evidence>
<dbReference type="FunFam" id="2.60.40.60:FF:000039">
    <property type="entry name" value="FAT atypical cadherin 3"/>
    <property type="match status" value="1"/>
</dbReference>
<accession>A0A915PM28</accession>
<keyword evidence="2" id="KW-0245">EGF-like domain</keyword>
<feature type="domain" description="Cadherin" evidence="14">
    <location>
        <begin position="1917"/>
        <end position="2025"/>
    </location>
</feature>
<feature type="transmembrane region" description="Helical" evidence="13">
    <location>
        <begin position="2031"/>
        <end position="2052"/>
    </location>
</feature>
<dbReference type="InterPro" id="IPR015919">
    <property type="entry name" value="Cadherin-like_sf"/>
</dbReference>
<feature type="domain" description="Cadherin" evidence="14">
    <location>
        <begin position="284"/>
        <end position="388"/>
    </location>
</feature>
<dbReference type="GO" id="GO:0016477">
    <property type="term" value="P:cell migration"/>
    <property type="evidence" value="ECO:0007669"/>
    <property type="project" value="TreeGrafter"/>
</dbReference>
<comment type="subcellular location">
    <subcellularLocation>
        <location evidence="1">Membrane</location>
        <topology evidence="1">Single-pass membrane protein</topology>
    </subcellularLocation>
</comment>
<feature type="domain" description="Cadherin" evidence="14">
    <location>
        <begin position="491"/>
        <end position="599"/>
    </location>
</feature>
<dbReference type="GO" id="GO:0045296">
    <property type="term" value="F:cadherin binding"/>
    <property type="evidence" value="ECO:0007669"/>
    <property type="project" value="TreeGrafter"/>
</dbReference>
<dbReference type="GO" id="GO:0007163">
    <property type="term" value="P:establishment or maintenance of cell polarity"/>
    <property type="evidence" value="ECO:0007669"/>
    <property type="project" value="UniProtKB-ARBA"/>
</dbReference>
<evidence type="ECO:0000256" key="8">
    <source>
        <dbReference type="ARBA" id="ARBA00023136"/>
    </source>
</evidence>
<keyword evidence="7 13" id="KW-1133">Transmembrane helix</keyword>
<evidence type="ECO:0000256" key="1">
    <source>
        <dbReference type="ARBA" id="ARBA00004167"/>
    </source>
</evidence>
<keyword evidence="15" id="KW-1185">Reference proteome</keyword>
<proteinExistence type="predicted"/>
<dbReference type="InterPro" id="IPR020894">
    <property type="entry name" value="Cadherin_CS"/>
</dbReference>
<dbReference type="GO" id="GO:0048513">
    <property type="term" value="P:animal organ development"/>
    <property type="evidence" value="ECO:0007669"/>
    <property type="project" value="UniProtKB-ARBA"/>
</dbReference>
<keyword evidence="10" id="KW-0325">Glycoprotein</keyword>
<evidence type="ECO:0000256" key="3">
    <source>
        <dbReference type="ARBA" id="ARBA00022692"/>
    </source>
</evidence>
<dbReference type="GO" id="GO:0048589">
    <property type="term" value="P:developmental growth"/>
    <property type="evidence" value="ECO:0007669"/>
    <property type="project" value="UniProtKB-ARBA"/>
</dbReference>
<evidence type="ECO:0000256" key="7">
    <source>
        <dbReference type="ARBA" id="ARBA00022989"/>
    </source>
</evidence>
<feature type="region of interest" description="Disordered" evidence="12">
    <location>
        <begin position="2149"/>
        <end position="2171"/>
    </location>
</feature>
<dbReference type="SMART" id="SM00112">
    <property type="entry name" value="CA"/>
    <property type="match status" value="17"/>
</dbReference>
<evidence type="ECO:0000259" key="14">
    <source>
        <dbReference type="PROSITE" id="PS50268"/>
    </source>
</evidence>